<dbReference type="GO" id="GO:0002940">
    <property type="term" value="P:tRNA N2-guanine methylation"/>
    <property type="evidence" value="ECO:0007669"/>
    <property type="project" value="TreeGrafter"/>
</dbReference>
<dbReference type="GO" id="GO:0160104">
    <property type="term" value="F:tRNA (guanine(26)-N2)-dimethyltransferase activity"/>
    <property type="evidence" value="ECO:0007669"/>
    <property type="project" value="UniProtKB-EC"/>
</dbReference>
<gene>
    <name evidence="14" type="ORF">MKK02DRAFT_39939</name>
</gene>
<feature type="compositionally biased region" description="Polar residues" evidence="13">
    <location>
        <begin position="1"/>
        <end position="10"/>
    </location>
</feature>
<evidence type="ECO:0000256" key="2">
    <source>
        <dbReference type="ARBA" id="ARBA00022603"/>
    </source>
</evidence>
<sequence>MSSSGPSSIPYTVPLPGGIPSTHTHHTESTTTILVPKANTAFLNPVQQYNRDLSIAVIRAWNEMRKEEAEEKWKKRIEAKPEAVARKKEKARKRKEAKAAKGGEGSGAAAGTGPEARDHAEVIDQPEAGPSEPAEFRAQQFTILEALSATGLRSIRYAKEIPDVKYVLANDISPSACEAMRQNVAFNGVGESVYRRKPVVPSAEGSVPGPSAGAQAGSGEAALGELKTVEEIQEEMIRVGRRDGARGRVIVNEGDACSLMYARRAPVARCDVVDLDPYGTAAPFVDAAIGCIADGGLLCVTCTDLAVLAGSQYPEKCFSNYGGTCVAAEYSHEVALRLVMSGLAQAAARYGRYITPLLSFSIDYYLRVFVRVDTQPLKVKSLSSQIGTIYVCRYCQAPTPQPFGRIVDREEKSGKTTRLYRTAPGPTIPGGGCELCGQPTHLGGPMWLGPLQDKAFAERVLRSTAGQEAEYKTWPRIQGMVTMARDEIDELFYFTPNKIHGLFHASSGPSSYIISALLNAGYTVSRSHASQGSIKTNGPRSFVYDCVREFIKTNPVRMDKIAEGSPARELLSREMTHTVDLTPHPEAKRFERSDSKLVRYQTNPEANWGPAPRAKQVPNSAKSQVAAAVGKRKADGAGGEGEGASKGKGAKRVKEDEGVAGGAKVDGVVIEEEESGDVKMQEGGDAADAEEEAALNA</sequence>
<feature type="region of interest" description="Disordered" evidence="13">
    <location>
        <begin position="1"/>
        <end position="28"/>
    </location>
</feature>
<comment type="catalytic activity">
    <reaction evidence="8">
        <text>guanosine(26) in tRNA + 2 S-adenosyl-L-methionine = N(2)-dimethylguanosine(26) in tRNA + 2 S-adenosyl-L-homocysteine + 2 H(+)</text>
        <dbReference type="Rhea" id="RHEA:43140"/>
        <dbReference type="Rhea" id="RHEA-COMP:10359"/>
        <dbReference type="Rhea" id="RHEA-COMP:10360"/>
        <dbReference type="ChEBI" id="CHEBI:15378"/>
        <dbReference type="ChEBI" id="CHEBI:57856"/>
        <dbReference type="ChEBI" id="CHEBI:59789"/>
        <dbReference type="ChEBI" id="CHEBI:74269"/>
        <dbReference type="ChEBI" id="CHEBI:74513"/>
        <dbReference type="EC" id="2.1.1.216"/>
    </reaction>
</comment>
<dbReference type="InterPro" id="IPR042296">
    <property type="entry name" value="tRNA_met_Trm1_C"/>
</dbReference>
<accession>A0AA38HEA5</accession>
<organism evidence="14 15">
    <name type="scientific">Dioszegia hungarica</name>
    <dbReference type="NCBI Taxonomy" id="4972"/>
    <lineage>
        <taxon>Eukaryota</taxon>
        <taxon>Fungi</taxon>
        <taxon>Dikarya</taxon>
        <taxon>Basidiomycota</taxon>
        <taxon>Agaricomycotina</taxon>
        <taxon>Tremellomycetes</taxon>
        <taxon>Tremellales</taxon>
        <taxon>Bulleribasidiaceae</taxon>
        <taxon>Dioszegia</taxon>
    </lineage>
</organism>
<dbReference type="Gene3D" id="3.30.56.70">
    <property type="entry name" value="N2,N2-dimethylguanosine tRNA methyltransferase, C-terminal domain"/>
    <property type="match status" value="1"/>
</dbReference>
<evidence type="ECO:0000256" key="9">
    <source>
        <dbReference type="ARBA" id="ARBA00077143"/>
    </source>
</evidence>
<keyword evidence="2 12" id="KW-0489">Methyltransferase</keyword>
<dbReference type="PANTHER" id="PTHR10631:SF3">
    <property type="entry name" value="TRNA (GUANINE(26)-N(2))-DIMETHYLTRANSFERASE"/>
    <property type="match status" value="1"/>
</dbReference>
<dbReference type="FunFam" id="3.30.56.70:FF:000001">
    <property type="entry name" value="tRNA (guanine(26)-N(2))-dimethyltransferase"/>
    <property type="match status" value="1"/>
</dbReference>
<dbReference type="GeneID" id="77730056"/>
<dbReference type="EC" id="2.1.1.216" evidence="7"/>
<evidence type="ECO:0000256" key="12">
    <source>
        <dbReference type="PROSITE-ProRule" id="PRU00958"/>
    </source>
</evidence>
<dbReference type="RefSeq" id="XP_052949394.1">
    <property type="nucleotide sequence ID" value="XM_053090851.1"/>
</dbReference>
<feature type="compositionally biased region" description="Acidic residues" evidence="13">
    <location>
        <begin position="685"/>
        <end position="697"/>
    </location>
</feature>
<evidence type="ECO:0000256" key="13">
    <source>
        <dbReference type="SAM" id="MobiDB-lite"/>
    </source>
</evidence>
<evidence type="ECO:0000313" key="15">
    <source>
        <dbReference type="Proteomes" id="UP001164286"/>
    </source>
</evidence>
<evidence type="ECO:0000256" key="1">
    <source>
        <dbReference type="ARBA" id="ARBA00022555"/>
    </source>
</evidence>
<keyword evidence="1 12" id="KW-0820">tRNA-binding</keyword>
<evidence type="ECO:0000256" key="10">
    <source>
        <dbReference type="ARBA" id="ARBA00082896"/>
    </source>
</evidence>
<dbReference type="InterPro" id="IPR002905">
    <property type="entry name" value="Trm1"/>
</dbReference>
<dbReference type="AlphaFoldDB" id="A0AA38HEA5"/>
<evidence type="ECO:0000256" key="7">
    <source>
        <dbReference type="ARBA" id="ARBA00039099"/>
    </source>
</evidence>
<dbReference type="Proteomes" id="UP001164286">
    <property type="component" value="Unassembled WGS sequence"/>
</dbReference>
<comment type="similarity">
    <text evidence="12">Belongs to the class I-like SAM-binding methyltransferase superfamily. Trm1 family.</text>
</comment>
<evidence type="ECO:0000256" key="5">
    <source>
        <dbReference type="ARBA" id="ARBA00022694"/>
    </source>
</evidence>
<evidence type="ECO:0000256" key="3">
    <source>
        <dbReference type="ARBA" id="ARBA00022679"/>
    </source>
</evidence>
<feature type="region of interest" description="Disordered" evidence="13">
    <location>
        <begin position="82"/>
        <end position="118"/>
    </location>
</feature>
<reference evidence="14" key="1">
    <citation type="journal article" date="2022" name="G3 (Bethesda)">
        <title>High quality genome of the basidiomycete yeast Dioszegia hungarica PDD-24b-2 isolated from cloud water.</title>
        <authorList>
            <person name="Jarrige D."/>
            <person name="Haridas S."/>
            <person name="Bleykasten-Grosshans C."/>
            <person name="Joly M."/>
            <person name="Nadalig T."/>
            <person name="Sancelme M."/>
            <person name="Vuilleumier S."/>
            <person name="Grigoriev I.V."/>
            <person name="Amato P."/>
            <person name="Bringel F."/>
        </authorList>
    </citation>
    <scope>NUCLEOTIDE SEQUENCE</scope>
    <source>
        <strain evidence="14">PDD-24b-2</strain>
    </source>
</reference>
<proteinExistence type="inferred from homology"/>
<evidence type="ECO:0000256" key="6">
    <source>
        <dbReference type="ARBA" id="ARBA00022884"/>
    </source>
</evidence>
<dbReference type="PANTHER" id="PTHR10631">
    <property type="entry name" value="N 2 ,N 2 -DIMETHYLGUANOSINE TRNA METHYLTRANSFERASE"/>
    <property type="match status" value="1"/>
</dbReference>
<dbReference type="SUPFAM" id="SSF53335">
    <property type="entry name" value="S-adenosyl-L-methionine-dependent methyltransferases"/>
    <property type="match status" value="2"/>
</dbReference>
<evidence type="ECO:0000256" key="4">
    <source>
        <dbReference type="ARBA" id="ARBA00022691"/>
    </source>
</evidence>
<keyword evidence="15" id="KW-1185">Reference proteome</keyword>
<dbReference type="PROSITE" id="PS51626">
    <property type="entry name" value="SAM_MT_TRM1"/>
    <property type="match status" value="1"/>
</dbReference>
<evidence type="ECO:0000256" key="8">
    <source>
        <dbReference type="ARBA" id="ARBA00051897"/>
    </source>
</evidence>
<name>A0AA38HEA5_9TREE</name>
<dbReference type="GO" id="GO:0005634">
    <property type="term" value="C:nucleus"/>
    <property type="evidence" value="ECO:0007669"/>
    <property type="project" value="TreeGrafter"/>
</dbReference>
<dbReference type="EMBL" id="JAKWFO010000001">
    <property type="protein sequence ID" value="KAI9639617.1"/>
    <property type="molecule type" value="Genomic_DNA"/>
</dbReference>
<evidence type="ECO:0000313" key="14">
    <source>
        <dbReference type="EMBL" id="KAI9639617.1"/>
    </source>
</evidence>
<keyword evidence="6 12" id="KW-0694">RNA-binding</keyword>
<comment type="caution">
    <text evidence="14">The sequence shown here is derived from an EMBL/GenBank/DDBJ whole genome shotgun (WGS) entry which is preliminary data.</text>
</comment>
<dbReference type="InterPro" id="IPR029063">
    <property type="entry name" value="SAM-dependent_MTases_sf"/>
</dbReference>
<feature type="compositionally biased region" description="Basic residues" evidence="13">
    <location>
        <begin position="87"/>
        <end position="96"/>
    </location>
</feature>
<evidence type="ECO:0000256" key="11">
    <source>
        <dbReference type="ARBA" id="ARBA00083299"/>
    </source>
</evidence>
<feature type="compositionally biased region" description="Gly residues" evidence="13">
    <location>
        <begin position="636"/>
        <end position="646"/>
    </location>
</feature>
<protein>
    <recommendedName>
        <fullName evidence="7">tRNA (guanine(26)-N(2))-dimethyltransferase</fullName>
        <ecNumber evidence="7">2.1.1.216</ecNumber>
    </recommendedName>
    <alternativeName>
        <fullName evidence="10">tRNA 2,2-dimethylguanosine-26 methyltransferase</fullName>
    </alternativeName>
    <alternativeName>
        <fullName evidence="9">tRNA(guanine-26,N(2)-N(2)) methyltransferase</fullName>
    </alternativeName>
    <alternativeName>
        <fullName evidence="11">tRNA(m(2,2)G26)dimethyltransferase</fullName>
    </alternativeName>
</protein>
<dbReference type="Gene3D" id="3.40.50.150">
    <property type="entry name" value="Vaccinia Virus protein VP39"/>
    <property type="match status" value="1"/>
</dbReference>
<keyword evidence="3 12" id="KW-0808">Transferase</keyword>
<dbReference type="Pfam" id="PF02005">
    <property type="entry name" value="TRM"/>
    <property type="match status" value="2"/>
</dbReference>
<dbReference type="GO" id="GO:0000049">
    <property type="term" value="F:tRNA binding"/>
    <property type="evidence" value="ECO:0007669"/>
    <property type="project" value="UniProtKB-UniRule"/>
</dbReference>
<feature type="region of interest" description="Disordered" evidence="13">
    <location>
        <begin position="603"/>
        <end position="697"/>
    </location>
</feature>
<keyword evidence="4 12" id="KW-0949">S-adenosyl-L-methionine</keyword>
<keyword evidence="5 12" id="KW-0819">tRNA processing</keyword>